<keyword evidence="1" id="KW-1133">Transmembrane helix</keyword>
<evidence type="ECO:0000256" key="1">
    <source>
        <dbReference type="SAM" id="Phobius"/>
    </source>
</evidence>
<organism evidence="2 3">
    <name type="scientific">Neisseria musculi</name>
    <dbReference type="NCBI Taxonomy" id="1815583"/>
    <lineage>
        <taxon>Bacteria</taxon>
        <taxon>Pseudomonadati</taxon>
        <taxon>Pseudomonadota</taxon>
        <taxon>Betaproteobacteria</taxon>
        <taxon>Neisseriales</taxon>
        <taxon>Neisseriaceae</taxon>
        <taxon>Neisseria</taxon>
    </lineage>
</organism>
<evidence type="ECO:0000313" key="3">
    <source>
        <dbReference type="Proteomes" id="UP000516412"/>
    </source>
</evidence>
<keyword evidence="3" id="KW-1185">Reference proteome</keyword>
<sequence>MLKLNRKQAVWAGILLLAFAAVKIAALLWWQSRQPAVTSVAESACNVHAGCTLPNGAQVKFSSKVAAKAPFDITLHNVPAQTAEVFVSFSMRGMDMGFNRYKLLRRPDGSWAAPQIRLPVCVQNRRDYLADIHIGGEVFQVGFTAE</sequence>
<name>A0A7H1MDN2_9NEIS</name>
<keyword evidence="1" id="KW-0812">Transmembrane</keyword>
<dbReference type="EMBL" id="CP060414">
    <property type="protein sequence ID" value="QNT59747.1"/>
    <property type="molecule type" value="Genomic_DNA"/>
</dbReference>
<feature type="transmembrane region" description="Helical" evidence="1">
    <location>
        <begin position="9"/>
        <end position="30"/>
    </location>
</feature>
<evidence type="ECO:0000313" key="2">
    <source>
        <dbReference type="EMBL" id="QNT59747.1"/>
    </source>
</evidence>
<reference evidence="2" key="1">
    <citation type="submission" date="2024-06" db="EMBL/GenBank/DDBJ databases">
        <title>Complete Genome Sequence of mouse commensal type strain Neisseria musculi.</title>
        <authorList>
            <person name="Thapa E."/>
            <person name="Aluvathingal J."/>
            <person name="Nadendla S."/>
            <person name="Mehta A."/>
            <person name="Tettelin H."/>
            <person name="Weyand N.J."/>
        </authorList>
    </citation>
    <scope>NUCLEOTIDE SEQUENCE</scope>
    <source>
        <strain evidence="2">NW831</strain>
    </source>
</reference>
<dbReference type="KEGG" id="nmus:H7A79_1584"/>
<proteinExistence type="predicted"/>
<gene>
    <name evidence="2" type="ORF">H7A79_1584</name>
</gene>
<dbReference type="AlphaFoldDB" id="A0A7H1MDN2"/>
<protein>
    <submittedName>
        <fullName evidence="2">Uncharacterized protein</fullName>
    </submittedName>
</protein>
<dbReference type="Proteomes" id="UP000516412">
    <property type="component" value="Chromosome"/>
</dbReference>
<accession>A0A7H1MDN2</accession>
<keyword evidence="1" id="KW-0472">Membrane</keyword>